<keyword evidence="8 9" id="KW-0472">Membrane</keyword>
<dbReference type="Gene3D" id="1.20.1640.10">
    <property type="entry name" value="Multidrug efflux transporter AcrB transmembrane domain"/>
    <property type="match status" value="1"/>
</dbReference>
<protein>
    <recommendedName>
        <fullName evidence="9">Protein-export membrane protein SecF</fullName>
    </recommendedName>
</protein>
<dbReference type="InterPro" id="IPR048634">
    <property type="entry name" value="SecD_SecF_C"/>
</dbReference>
<feature type="transmembrane region" description="Helical" evidence="9">
    <location>
        <begin position="140"/>
        <end position="158"/>
    </location>
</feature>
<dbReference type="InterPro" id="IPR022813">
    <property type="entry name" value="SecD/SecF_arch_bac"/>
</dbReference>
<dbReference type="GO" id="GO:0006605">
    <property type="term" value="P:protein targeting"/>
    <property type="evidence" value="ECO:0007669"/>
    <property type="project" value="UniProtKB-UniRule"/>
</dbReference>
<proteinExistence type="inferred from homology"/>
<dbReference type="RefSeq" id="WP_114582681.1">
    <property type="nucleotide sequence ID" value="NZ_QPMH01000012.1"/>
</dbReference>
<dbReference type="Proteomes" id="UP000253941">
    <property type="component" value="Unassembled WGS sequence"/>
</dbReference>
<feature type="transmembrane region" description="Helical" evidence="9">
    <location>
        <begin position="21"/>
        <end position="39"/>
    </location>
</feature>
<evidence type="ECO:0000259" key="11">
    <source>
        <dbReference type="Pfam" id="PF02355"/>
    </source>
</evidence>
<comment type="subunit">
    <text evidence="9">Forms a complex with SecD. Part of the essential Sec protein translocation apparatus which comprises SecA, SecYEG and auxiliary proteins SecDF-YajC and YidC.</text>
</comment>
<dbReference type="PRINTS" id="PR01755">
    <property type="entry name" value="SECFTRNLCASE"/>
</dbReference>
<evidence type="ECO:0000256" key="4">
    <source>
        <dbReference type="ARBA" id="ARBA00022692"/>
    </source>
</evidence>
<feature type="transmembrane region" description="Helical" evidence="9">
    <location>
        <begin position="272"/>
        <end position="294"/>
    </location>
</feature>
<organism evidence="12 13">
    <name type="scientific">Ferruginivarius sediminum</name>
    <dbReference type="NCBI Taxonomy" id="2661937"/>
    <lineage>
        <taxon>Bacteria</taxon>
        <taxon>Pseudomonadati</taxon>
        <taxon>Pseudomonadota</taxon>
        <taxon>Alphaproteobacteria</taxon>
        <taxon>Rhodospirillales</taxon>
        <taxon>Rhodospirillaceae</taxon>
        <taxon>Ferruginivarius</taxon>
    </lineage>
</organism>
<evidence type="ECO:0000256" key="7">
    <source>
        <dbReference type="ARBA" id="ARBA00023010"/>
    </source>
</evidence>
<feature type="transmembrane region" description="Helical" evidence="9">
    <location>
        <begin position="192"/>
        <end position="213"/>
    </location>
</feature>
<evidence type="ECO:0000313" key="13">
    <source>
        <dbReference type="Proteomes" id="UP000253941"/>
    </source>
</evidence>
<gene>
    <name evidence="9 12" type="primary">secF</name>
    <name evidence="12" type="ORF">DRB17_13200</name>
</gene>
<comment type="similarity">
    <text evidence="9">Belongs to the SecD/SecF family. SecF subfamily.</text>
</comment>
<evidence type="ECO:0000256" key="8">
    <source>
        <dbReference type="ARBA" id="ARBA00023136"/>
    </source>
</evidence>
<dbReference type="GO" id="GO:0065002">
    <property type="term" value="P:intracellular protein transmembrane transport"/>
    <property type="evidence" value="ECO:0007669"/>
    <property type="project" value="UniProtKB-UniRule"/>
</dbReference>
<name>A0A369T825_9PROT</name>
<keyword evidence="3 9" id="KW-1003">Cell membrane</keyword>
<feature type="region of interest" description="Disordered" evidence="10">
    <location>
        <begin position="300"/>
        <end position="321"/>
    </location>
</feature>
<evidence type="ECO:0000256" key="3">
    <source>
        <dbReference type="ARBA" id="ARBA00022475"/>
    </source>
</evidence>
<dbReference type="InterPro" id="IPR022645">
    <property type="entry name" value="SecD/SecF_bac"/>
</dbReference>
<dbReference type="Pfam" id="PF07549">
    <property type="entry name" value="Sec_GG"/>
    <property type="match status" value="1"/>
</dbReference>
<sequence>MALIKRVPIKPEFNIVGLRRLTIGFSIALALLSVVLFAVQGLNFGVDFRGGILMEVRTKAETADIADFRDRLNDLNLGDVTIQRFGEPDTVLINIQEQEGGTEAQAAAIERVKATLDEVVESYRRTEFVGPKVGEELKQAGILATALALAAMAVYIWFRFEWQFAVAGLLALIHDVLATIGFFALTQLEFNLGTVAAVLTIAGYSINDTVVIFDRVRETMRRYKRKAMPELLNMAVNSTLTRTVLTSGTTLIALIALAIFGGAVIRSFTWGLIWGVMIGTFSSVGLAVPLLMFLGVKPSTMSTGEESEKEAAERAAGKASV</sequence>
<dbReference type="SUPFAM" id="SSF82866">
    <property type="entry name" value="Multidrug efflux transporter AcrB transmembrane domain"/>
    <property type="match status" value="1"/>
</dbReference>
<evidence type="ECO:0000256" key="1">
    <source>
        <dbReference type="ARBA" id="ARBA00004651"/>
    </source>
</evidence>
<dbReference type="AlphaFoldDB" id="A0A369T825"/>
<dbReference type="GO" id="GO:0043952">
    <property type="term" value="P:protein transport by the Sec complex"/>
    <property type="evidence" value="ECO:0007669"/>
    <property type="project" value="UniProtKB-UniRule"/>
</dbReference>
<evidence type="ECO:0000256" key="5">
    <source>
        <dbReference type="ARBA" id="ARBA00022927"/>
    </source>
</evidence>
<dbReference type="GO" id="GO:0015450">
    <property type="term" value="F:protein-transporting ATPase activity"/>
    <property type="evidence" value="ECO:0007669"/>
    <property type="project" value="InterPro"/>
</dbReference>
<dbReference type="PANTHER" id="PTHR30081">
    <property type="entry name" value="PROTEIN-EXPORT MEMBRANE PROTEIN SEC"/>
    <property type="match status" value="1"/>
</dbReference>
<dbReference type="InterPro" id="IPR055344">
    <property type="entry name" value="SecD_SecF_C_bact"/>
</dbReference>
<reference evidence="12 13" key="1">
    <citation type="submission" date="2018-07" db="EMBL/GenBank/DDBJ databases">
        <title>Venubactetium sediminum gen. nov., sp. nov., isolated from a marine solar saltern.</title>
        <authorList>
            <person name="Wang S."/>
        </authorList>
    </citation>
    <scope>NUCLEOTIDE SEQUENCE [LARGE SCALE GENOMIC DNA]</scope>
    <source>
        <strain evidence="12 13">WD2A32</strain>
    </source>
</reference>
<dbReference type="Pfam" id="PF02355">
    <property type="entry name" value="SecD_SecF_C"/>
    <property type="match status" value="1"/>
</dbReference>
<dbReference type="HAMAP" id="MF_01464_B">
    <property type="entry name" value="SecF_B"/>
    <property type="match status" value="1"/>
</dbReference>
<comment type="caution">
    <text evidence="12">The sequence shown here is derived from an EMBL/GenBank/DDBJ whole genome shotgun (WGS) entry which is preliminary data.</text>
</comment>
<evidence type="ECO:0000256" key="2">
    <source>
        <dbReference type="ARBA" id="ARBA00022448"/>
    </source>
</evidence>
<evidence type="ECO:0000256" key="9">
    <source>
        <dbReference type="HAMAP-Rule" id="MF_01464"/>
    </source>
</evidence>
<dbReference type="InterPro" id="IPR022646">
    <property type="entry name" value="SecD/SecF_CS"/>
</dbReference>
<keyword evidence="4 9" id="KW-0812">Transmembrane</keyword>
<dbReference type="EMBL" id="QPMH01000012">
    <property type="protein sequence ID" value="RDD61428.1"/>
    <property type="molecule type" value="Genomic_DNA"/>
</dbReference>
<evidence type="ECO:0000313" key="12">
    <source>
        <dbReference type="EMBL" id="RDD61428.1"/>
    </source>
</evidence>
<keyword evidence="7 9" id="KW-0811">Translocation</keyword>
<keyword evidence="6 9" id="KW-1133">Transmembrane helix</keyword>
<evidence type="ECO:0000256" key="6">
    <source>
        <dbReference type="ARBA" id="ARBA00022989"/>
    </source>
</evidence>
<feature type="compositionally biased region" description="Basic and acidic residues" evidence="10">
    <location>
        <begin position="309"/>
        <end position="321"/>
    </location>
</feature>
<feature type="domain" description="Protein export membrane protein SecD/SecF C-terminal" evidence="11">
    <location>
        <begin position="119"/>
        <end position="295"/>
    </location>
</feature>
<dbReference type="PANTHER" id="PTHR30081:SF8">
    <property type="entry name" value="PROTEIN TRANSLOCASE SUBUNIT SECF"/>
    <property type="match status" value="1"/>
</dbReference>
<dbReference type="GO" id="GO:0005886">
    <property type="term" value="C:plasma membrane"/>
    <property type="evidence" value="ECO:0007669"/>
    <property type="project" value="UniProtKB-SubCell"/>
</dbReference>
<keyword evidence="13" id="KW-1185">Reference proteome</keyword>
<feature type="transmembrane region" description="Helical" evidence="9">
    <location>
        <begin position="234"/>
        <end position="260"/>
    </location>
</feature>
<dbReference type="NCBIfam" id="TIGR00966">
    <property type="entry name" value="transloc_SecF"/>
    <property type="match status" value="1"/>
</dbReference>
<keyword evidence="2 9" id="KW-0813">Transport</keyword>
<keyword evidence="5 9" id="KW-0653">Protein transport</keyword>
<comment type="subcellular location">
    <subcellularLocation>
        <location evidence="1 9">Cell membrane</location>
        <topology evidence="1 9">Multi-pass membrane protein</topology>
    </subcellularLocation>
</comment>
<accession>A0A369T825</accession>
<evidence type="ECO:0000256" key="10">
    <source>
        <dbReference type="SAM" id="MobiDB-lite"/>
    </source>
</evidence>
<dbReference type="NCBIfam" id="TIGR00916">
    <property type="entry name" value="2A0604s01"/>
    <property type="match status" value="1"/>
</dbReference>
<dbReference type="InterPro" id="IPR005665">
    <property type="entry name" value="SecF_bac"/>
</dbReference>
<feature type="transmembrane region" description="Helical" evidence="9">
    <location>
        <begin position="165"/>
        <end position="186"/>
    </location>
</feature>
<comment type="function">
    <text evidence="9">Part of the Sec protein translocase complex. Interacts with the SecYEG preprotein conducting channel. SecDF uses the proton motive force (PMF) to complete protein translocation after the ATP-dependent function of SecA.</text>
</comment>